<dbReference type="EMBL" id="JBIGIC010000005">
    <property type="protein sequence ID" value="MFG6487263.1"/>
    <property type="molecule type" value="Genomic_DNA"/>
</dbReference>
<accession>A0ABW7HC84</accession>
<evidence type="ECO:0000313" key="6">
    <source>
        <dbReference type="EMBL" id="MFG6487263.1"/>
    </source>
</evidence>
<dbReference type="InterPro" id="IPR036388">
    <property type="entry name" value="WH-like_DNA-bd_sf"/>
</dbReference>
<feature type="domain" description="HTH lysR-type" evidence="5">
    <location>
        <begin position="1"/>
        <end position="57"/>
    </location>
</feature>
<evidence type="ECO:0000256" key="3">
    <source>
        <dbReference type="ARBA" id="ARBA00023125"/>
    </source>
</evidence>
<proteinExistence type="inferred from homology"/>
<dbReference type="RefSeq" id="WP_394409774.1">
    <property type="nucleotide sequence ID" value="NZ_JBIGIC010000005.1"/>
</dbReference>
<comment type="caution">
    <text evidence="6">The sequence shown here is derived from an EMBL/GenBank/DDBJ whole genome shotgun (WGS) entry which is preliminary data.</text>
</comment>
<dbReference type="InterPro" id="IPR058163">
    <property type="entry name" value="LysR-type_TF_proteobact-type"/>
</dbReference>
<organism evidence="6 7">
    <name type="scientific">Pelomonas candidula</name>
    <dbReference type="NCBI Taxonomy" id="3299025"/>
    <lineage>
        <taxon>Bacteria</taxon>
        <taxon>Pseudomonadati</taxon>
        <taxon>Pseudomonadota</taxon>
        <taxon>Betaproteobacteria</taxon>
        <taxon>Burkholderiales</taxon>
        <taxon>Sphaerotilaceae</taxon>
        <taxon>Roseateles</taxon>
    </lineage>
</organism>
<dbReference type="Gene3D" id="1.10.10.10">
    <property type="entry name" value="Winged helix-like DNA-binding domain superfamily/Winged helix DNA-binding domain"/>
    <property type="match status" value="1"/>
</dbReference>
<dbReference type="PANTHER" id="PTHR30537:SF5">
    <property type="entry name" value="HTH-TYPE TRANSCRIPTIONAL ACTIVATOR TTDR-RELATED"/>
    <property type="match status" value="1"/>
</dbReference>
<keyword evidence="4" id="KW-0804">Transcription</keyword>
<comment type="similarity">
    <text evidence="1">Belongs to the LysR transcriptional regulatory family.</text>
</comment>
<dbReference type="Pfam" id="PF03466">
    <property type="entry name" value="LysR_substrate"/>
    <property type="match status" value="1"/>
</dbReference>
<evidence type="ECO:0000256" key="4">
    <source>
        <dbReference type="ARBA" id="ARBA00023163"/>
    </source>
</evidence>
<dbReference type="CDD" id="cd08422">
    <property type="entry name" value="PBP2_CrgA_like"/>
    <property type="match status" value="1"/>
</dbReference>
<evidence type="ECO:0000259" key="5">
    <source>
        <dbReference type="PROSITE" id="PS50931"/>
    </source>
</evidence>
<evidence type="ECO:0000256" key="2">
    <source>
        <dbReference type="ARBA" id="ARBA00023015"/>
    </source>
</evidence>
<dbReference type="InterPro" id="IPR005119">
    <property type="entry name" value="LysR_subst-bd"/>
</dbReference>
<dbReference type="PANTHER" id="PTHR30537">
    <property type="entry name" value="HTH-TYPE TRANSCRIPTIONAL REGULATOR"/>
    <property type="match status" value="1"/>
</dbReference>
<keyword evidence="2" id="KW-0805">Transcription regulation</keyword>
<dbReference type="PROSITE" id="PS50931">
    <property type="entry name" value="HTH_LYSR"/>
    <property type="match status" value="1"/>
</dbReference>
<dbReference type="Gene3D" id="3.40.190.290">
    <property type="match status" value="1"/>
</dbReference>
<dbReference type="InterPro" id="IPR000847">
    <property type="entry name" value="LysR_HTH_N"/>
</dbReference>
<keyword evidence="7" id="KW-1185">Reference proteome</keyword>
<sequence>MIDALDTFIAVAAHGSFSEVARRQDVAVSSVTRKIDALEAELGSKLFHRSPRRLALTDAGEQFLPRARNILGELAGAKEALQSGDGDPRGLLTVTAPTVFGRRHVVGALASFLRRYPDIEVDLHLTDQIVDLSEQRMDVAIRIGLLPDSDLRATTLAQVRLVTCASPAYLARAGRPRTPEELMDHDCITVASPPAPGFVWRYAGVNRNQPLPVRGRFRTDDKDGMLHAALQGVGVLHIATWVVCDQLRSGELVALFPDEAEAPASPGMPAIHAVRLPGRSHATKARLFIDHLRAEIGETPWWDRLLREDRSTTVPA</sequence>
<evidence type="ECO:0000256" key="1">
    <source>
        <dbReference type="ARBA" id="ARBA00009437"/>
    </source>
</evidence>
<dbReference type="Proteomes" id="UP001606134">
    <property type="component" value="Unassembled WGS sequence"/>
</dbReference>
<dbReference type="Pfam" id="PF00126">
    <property type="entry name" value="HTH_1"/>
    <property type="match status" value="1"/>
</dbReference>
<dbReference type="InterPro" id="IPR036390">
    <property type="entry name" value="WH_DNA-bd_sf"/>
</dbReference>
<evidence type="ECO:0000313" key="7">
    <source>
        <dbReference type="Proteomes" id="UP001606134"/>
    </source>
</evidence>
<dbReference type="SUPFAM" id="SSF46785">
    <property type="entry name" value="Winged helix' DNA-binding domain"/>
    <property type="match status" value="1"/>
</dbReference>
<reference evidence="6 7" key="1">
    <citation type="submission" date="2024-08" db="EMBL/GenBank/DDBJ databases">
        <authorList>
            <person name="Lu H."/>
        </authorList>
    </citation>
    <scope>NUCLEOTIDE SEQUENCE [LARGE SCALE GENOMIC DNA]</scope>
    <source>
        <strain evidence="6 7">BYS78W</strain>
    </source>
</reference>
<dbReference type="SUPFAM" id="SSF53850">
    <property type="entry name" value="Periplasmic binding protein-like II"/>
    <property type="match status" value="1"/>
</dbReference>
<keyword evidence="3" id="KW-0238">DNA-binding</keyword>
<gene>
    <name evidence="6" type="ORF">ACG04R_11330</name>
</gene>
<name>A0ABW7HC84_9BURK</name>
<protein>
    <submittedName>
        <fullName evidence="6">LysR family transcriptional regulator</fullName>
    </submittedName>
</protein>